<evidence type="ECO:0000256" key="7">
    <source>
        <dbReference type="ARBA" id="ARBA00022737"/>
    </source>
</evidence>
<evidence type="ECO:0000256" key="3">
    <source>
        <dbReference type="ARBA" id="ARBA00022448"/>
    </source>
</evidence>
<evidence type="ECO:0000256" key="11">
    <source>
        <dbReference type="SAM" id="Phobius"/>
    </source>
</evidence>
<evidence type="ECO:0000256" key="1">
    <source>
        <dbReference type="ARBA" id="ARBA00004651"/>
    </source>
</evidence>
<evidence type="ECO:0000256" key="6">
    <source>
        <dbReference type="ARBA" id="ARBA00022692"/>
    </source>
</evidence>
<feature type="transmembrane region" description="Helical" evidence="11">
    <location>
        <begin position="70"/>
        <end position="94"/>
    </location>
</feature>
<feature type="transmembrane region" description="Helical" evidence="11">
    <location>
        <begin position="6"/>
        <end position="25"/>
    </location>
</feature>
<name>A0AAN8US41_9MAGN</name>
<sequence>MANRDTIRTIIGIIGNVISFGLFASPIPTFEKIIKNKSVGEFKPDPYLATTSNCMMWILYGLPVVHPDSILVITINGIGLVMEGAYLVVFLTYASSKKRVSNEII</sequence>
<organism evidence="12 13">
    <name type="scientific">Dillenia turbinata</name>
    <dbReference type="NCBI Taxonomy" id="194707"/>
    <lineage>
        <taxon>Eukaryota</taxon>
        <taxon>Viridiplantae</taxon>
        <taxon>Streptophyta</taxon>
        <taxon>Embryophyta</taxon>
        <taxon>Tracheophyta</taxon>
        <taxon>Spermatophyta</taxon>
        <taxon>Magnoliopsida</taxon>
        <taxon>eudicotyledons</taxon>
        <taxon>Gunneridae</taxon>
        <taxon>Pentapetalae</taxon>
        <taxon>Dilleniales</taxon>
        <taxon>Dilleniaceae</taxon>
        <taxon>Dillenia</taxon>
    </lineage>
</organism>
<keyword evidence="9 11" id="KW-0472">Membrane</keyword>
<comment type="function">
    <text evidence="10">Mediates both low-affinity uptake and efflux of sugar across the plasma membrane.</text>
</comment>
<reference evidence="12 13" key="1">
    <citation type="submission" date="2023-12" db="EMBL/GenBank/DDBJ databases">
        <title>A high-quality genome assembly for Dillenia turbinata (Dilleniales).</title>
        <authorList>
            <person name="Chanderbali A."/>
        </authorList>
    </citation>
    <scope>NUCLEOTIDE SEQUENCE [LARGE SCALE GENOMIC DNA]</scope>
    <source>
        <strain evidence="12">LSX21</strain>
        <tissue evidence="12">Leaf</tissue>
    </source>
</reference>
<evidence type="ECO:0000256" key="9">
    <source>
        <dbReference type="ARBA" id="ARBA00023136"/>
    </source>
</evidence>
<evidence type="ECO:0000256" key="2">
    <source>
        <dbReference type="ARBA" id="ARBA00007809"/>
    </source>
</evidence>
<proteinExistence type="inferred from homology"/>
<dbReference type="FunFam" id="1.20.1280.290:FF:000001">
    <property type="entry name" value="Bidirectional sugar transporter SWEET"/>
    <property type="match status" value="1"/>
</dbReference>
<protein>
    <submittedName>
        <fullName evidence="12">SWEET sugar transporter</fullName>
    </submittedName>
</protein>
<accession>A0AAN8US41</accession>
<evidence type="ECO:0000313" key="12">
    <source>
        <dbReference type="EMBL" id="KAK6920735.1"/>
    </source>
</evidence>
<dbReference type="AlphaFoldDB" id="A0AAN8US41"/>
<keyword evidence="7" id="KW-0677">Repeat</keyword>
<comment type="similarity">
    <text evidence="2">Belongs to the SWEET sugar transporter family.</text>
</comment>
<dbReference type="InterPro" id="IPR004316">
    <property type="entry name" value="SWEET_rpt"/>
</dbReference>
<keyword evidence="6 11" id="KW-0812">Transmembrane</keyword>
<dbReference type="InterPro" id="IPR047664">
    <property type="entry name" value="SWEET"/>
</dbReference>
<dbReference type="GO" id="GO:0051119">
    <property type="term" value="F:sugar transmembrane transporter activity"/>
    <property type="evidence" value="ECO:0007669"/>
    <property type="project" value="InterPro"/>
</dbReference>
<dbReference type="GO" id="GO:0005886">
    <property type="term" value="C:plasma membrane"/>
    <property type="evidence" value="ECO:0007669"/>
    <property type="project" value="UniProtKB-SubCell"/>
</dbReference>
<keyword evidence="8 11" id="KW-1133">Transmembrane helix</keyword>
<evidence type="ECO:0000256" key="4">
    <source>
        <dbReference type="ARBA" id="ARBA00022475"/>
    </source>
</evidence>
<dbReference type="PANTHER" id="PTHR10791:SF30">
    <property type="entry name" value="SUGAR TRANSPORTER SWEET1"/>
    <property type="match status" value="1"/>
</dbReference>
<dbReference type="Proteomes" id="UP001370490">
    <property type="component" value="Unassembled WGS sequence"/>
</dbReference>
<dbReference type="Gene3D" id="1.20.1280.290">
    <property type="match status" value="1"/>
</dbReference>
<comment type="caution">
    <text evidence="12">The sequence shown here is derived from an EMBL/GenBank/DDBJ whole genome shotgun (WGS) entry which is preliminary data.</text>
</comment>
<comment type="subcellular location">
    <subcellularLocation>
        <location evidence="1">Cell membrane</location>
        <topology evidence="1">Multi-pass membrane protein</topology>
    </subcellularLocation>
</comment>
<evidence type="ECO:0000313" key="13">
    <source>
        <dbReference type="Proteomes" id="UP001370490"/>
    </source>
</evidence>
<keyword evidence="5 12" id="KW-0762">Sugar transport</keyword>
<dbReference type="Pfam" id="PF03083">
    <property type="entry name" value="MtN3_slv"/>
    <property type="match status" value="1"/>
</dbReference>
<keyword evidence="4" id="KW-1003">Cell membrane</keyword>
<dbReference type="EMBL" id="JBAMMX010000020">
    <property type="protein sequence ID" value="KAK6920735.1"/>
    <property type="molecule type" value="Genomic_DNA"/>
</dbReference>
<keyword evidence="3" id="KW-0813">Transport</keyword>
<gene>
    <name evidence="12" type="ORF">RJ641_014413</name>
</gene>
<keyword evidence="13" id="KW-1185">Reference proteome</keyword>
<evidence type="ECO:0000256" key="8">
    <source>
        <dbReference type="ARBA" id="ARBA00022989"/>
    </source>
</evidence>
<dbReference type="PANTHER" id="PTHR10791">
    <property type="entry name" value="RAG1-ACTIVATING PROTEIN 1"/>
    <property type="match status" value="1"/>
</dbReference>
<evidence type="ECO:0000256" key="10">
    <source>
        <dbReference type="ARBA" id="ARBA00037238"/>
    </source>
</evidence>
<evidence type="ECO:0000256" key="5">
    <source>
        <dbReference type="ARBA" id="ARBA00022597"/>
    </source>
</evidence>